<dbReference type="RefSeq" id="WP_389362124.1">
    <property type="nucleotide sequence ID" value="NZ_JBIACK010000008.1"/>
</dbReference>
<organism evidence="1 2">
    <name type="scientific">Cytobacillus spartinae</name>
    <dbReference type="NCBI Taxonomy" id="3299023"/>
    <lineage>
        <taxon>Bacteria</taxon>
        <taxon>Bacillati</taxon>
        <taxon>Bacillota</taxon>
        <taxon>Bacilli</taxon>
        <taxon>Bacillales</taxon>
        <taxon>Bacillaceae</taxon>
        <taxon>Cytobacillus</taxon>
    </lineage>
</organism>
<evidence type="ECO:0000313" key="1">
    <source>
        <dbReference type="EMBL" id="MFE8702163.1"/>
    </source>
</evidence>
<comment type="caution">
    <text evidence="1">The sequence shown here is derived from an EMBL/GenBank/DDBJ whole genome shotgun (WGS) entry which is preliminary data.</text>
</comment>
<gene>
    <name evidence="1" type="ORF">ACFYKX_16310</name>
</gene>
<dbReference type="Proteomes" id="UP001601059">
    <property type="component" value="Unassembled WGS sequence"/>
</dbReference>
<reference evidence="1 2" key="1">
    <citation type="submission" date="2024-08" db="EMBL/GenBank/DDBJ databases">
        <title>Two novel Cytobacillus novel species.</title>
        <authorList>
            <person name="Liu G."/>
        </authorList>
    </citation>
    <scope>NUCLEOTIDE SEQUENCE [LARGE SCALE GENOMIC DNA]</scope>
    <source>
        <strain evidence="1 2">FJAT-54145</strain>
    </source>
</reference>
<dbReference type="EMBL" id="JBIACK010000008">
    <property type="protein sequence ID" value="MFE8702163.1"/>
    <property type="molecule type" value="Genomic_DNA"/>
</dbReference>
<keyword evidence="2" id="KW-1185">Reference proteome</keyword>
<proteinExistence type="predicted"/>
<sequence>MENPFHACASCIHFRSEKGLEGMKYVCSRLQYETKPDYKFNCWTPKEHVKKLMEKRMGDK</sequence>
<accession>A0ABW6KD29</accession>
<protein>
    <submittedName>
        <fullName evidence="1">Uncharacterized protein</fullName>
    </submittedName>
</protein>
<evidence type="ECO:0000313" key="2">
    <source>
        <dbReference type="Proteomes" id="UP001601059"/>
    </source>
</evidence>
<name>A0ABW6KD29_9BACI</name>